<dbReference type="Pfam" id="PF21436">
    <property type="entry name" value="STT3-PglB_core"/>
    <property type="match status" value="1"/>
</dbReference>
<protein>
    <recommendedName>
        <fullName evidence="6">dolichyl-phosphooligosaccharide-protein glycotransferase</fullName>
        <ecNumber evidence="6">2.4.99.21</ecNumber>
    </recommendedName>
    <alternativeName>
        <fullName evidence="15">Oligosaccharyl transferase</fullName>
    </alternativeName>
</protein>
<comment type="catalytic activity">
    <reaction evidence="16">
        <text>an archaeal dolichyl phosphooligosaccharide + [protein]-L-asparagine = an archaeal dolichyl phosphate + a glycoprotein with the oligosaccharide chain attached by N-beta-D-glycosyl linkage to a protein L-asparagine.</text>
        <dbReference type="EC" id="2.4.99.21"/>
    </reaction>
</comment>
<reference evidence="20 21" key="1">
    <citation type="submission" date="2017-03" db="EMBL/GenBank/DDBJ databases">
        <title>Genome sequence of Methanobrevibacter wosei.</title>
        <authorList>
            <person name="Poehlein A."/>
            <person name="Seedorf H."/>
            <person name="Daniel R."/>
        </authorList>
    </citation>
    <scope>NUCLEOTIDE SEQUENCE [LARGE SCALE GENOMIC DNA]</scope>
    <source>
        <strain evidence="20 21">DSM 11979</strain>
    </source>
</reference>
<organism evidence="20 21">
    <name type="scientific">Methanobrevibacter woesei</name>
    <dbReference type="NCBI Taxonomy" id="190976"/>
    <lineage>
        <taxon>Archaea</taxon>
        <taxon>Methanobacteriati</taxon>
        <taxon>Methanobacteriota</taxon>
        <taxon>Methanomada group</taxon>
        <taxon>Methanobacteria</taxon>
        <taxon>Methanobacteriales</taxon>
        <taxon>Methanobacteriaceae</taxon>
        <taxon>Methanobrevibacter</taxon>
    </lineage>
</organism>
<keyword evidence="9 17" id="KW-0812">Transmembrane</keyword>
<feature type="transmembrane region" description="Helical" evidence="17">
    <location>
        <begin position="151"/>
        <end position="167"/>
    </location>
</feature>
<dbReference type="RefSeq" id="WP_116670184.1">
    <property type="nucleotide sequence ID" value="NZ_MZGU01000006.1"/>
</dbReference>
<evidence type="ECO:0000256" key="9">
    <source>
        <dbReference type="ARBA" id="ARBA00022692"/>
    </source>
</evidence>
<dbReference type="GO" id="GO:0005886">
    <property type="term" value="C:plasma membrane"/>
    <property type="evidence" value="ECO:0007669"/>
    <property type="project" value="UniProtKB-SubCell"/>
</dbReference>
<feature type="transmembrane region" description="Helical" evidence="17">
    <location>
        <begin position="327"/>
        <end position="344"/>
    </location>
</feature>
<comment type="pathway">
    <text evidence="4">Protein modification; protein glycosylation.</text>
</comment>
<evidence type="ECO:0000256" key="3">
    <source>
        <dbReference type="ARBA" id="ARBA00004651"/>
    </source>
</evidence>
<dbReference type="UniPathway" id="UPA00378"/>
<dbReference type="AlphaFoldDB" id="A0A2U1S5Z9"/>
<name>A0A2U1S5Z9_9EURY</name>
<evidence type="ECO:0000256" key="13">
    <source>
        <dbReference type="ARBA" id="ARBA00023136"/>
    </source>
</evidence>
<dbReference type="OrthoDB" id="82393at2157"/>
<evidence type="ECO:0000256" key="1">
    <source>
        <dbReference type="ARBA" id="ARBA00001936"/>
    </source>
</evidence>
<comment type="similarity">
    <text evidence="5">Belongs to the STT3 family.</text>
</comment>
<evidence type="ECO:0000256" key="4">
    <source>
        <dbReference type="ARBA" id="ARBA00004922"/>
    </source>
</evidence>
<accession>A0A2U1S5Z9</accession>
<evidence type="ECO:0000256" key="15">
    <source>
        <dbReference type="ARBA" id="ARBA00030679"/>
    </source>
</evidence>
<evidence type="ECO:0000259" key="18">
    <source>
        <dbReference type="Pfam" id="PF02516"/>
    </source>
</evidence>
<feature type="transmembrane region" description="Helical" evidence="17">
    <location>
        <begin position="295"/>
        <end position="315"/>
    </location>
</feature>
<comment type="subcellular location">
    <subcellularLocation>
        <location evidence="3">Cell membrane</location>
        <topology evidence="3">Multi-pass membrane protein</topology>
    </subcellularLocation>
</comment>
<feature type="transmembrane region" description="Helical" evidence="17">
    <location>
        <begin position="124"/>
        <end position="144"/>
    </location>
</feature>
<keyword evidence="14" id="KW-0464">Manganese</keyword>
<dbReference type="PANTHER" id="PTHR13872:SF1">
    <property type="entry name" value="DOLICHYL-DIPHOSPHOOLIGOSACCHARIDE--PROTEIN GLYCOSYLTRANSFERASE SUBUNIT STT3B"/>
    <property type="match status" value="1"/>
</dbReference>
<sequence length="902" mass="98941">MNKKTILTISKSVIIILILLAAVFALRVPAADLNSLPNDVKGDYVDAQGLPYFSEMDSYYNLRLTENFVDHGYAGDEVVNGSVMDMHRYAPDGGELNYELGIVYVTDFLNDIANMFGSYSVKEVAFWTGAIISSLAVIPAYIFARRLTNDYGAITAALIIGLAPNYFAHTFPGFFDTDMFYYIFSLFFILFFMECLKSDNLIYKIIFAVLSILSIGLFSMSWTGYVFYVALMGLYAVIYLIASFVLKIGNDHVEDYPSRLSWFLHQKDFLSVVLVLVIGFIGLAILRGFDGVTGIFSQVFGLLNLQSASVVIGGFPNVLISVAEMQMPALLGSGMGSAFLANTSGAVNGIGGILVLFAGLIVLYALIVRLWNLRSAKVKDTSKKPPKSERKSAAEKIDAKYKFKFSLGDLGNFTSSEDLYTTKRITLMYGLLFIIWTIVACLAVSRGSRFITTLALPFGLMAGIAVGYLVDYIKANEIKDKFLMAIIVLGGFFAAFPLVTINMTYGVLLFAVIIVLGAIFIYAKSNADDLKKLPLKKYLAVIVVVLALVSPSVCGAYQTADHVVPGTSDPMWNAMTWIDENMPEDTVITSWWDFGYLFEIAADRQVTFDGGSQSGERAFWLGQAMTTDNLELSAGIFRMLDTTGDRAVDALDEINGGNTSQTTSILIDILPMTASDAKNTLINTYHLTDAQANEVVSYTHPENPRPVIFVASSDMLQKAGWWTYFGQWDFEKQNSTNYQYYLPTSEATVEPGQSAKVNMLNESGMAINVVIDRGTGNNTTTADIETTYASNGSQIMINGSEYNPLNASRLVIVEDGQMVKNESINGSNGNYTLFLMGVGNTYTPIIMSSILENSMFTRLYLEGGFGQNIFTQVHSEEGVSLWQVNFNNTAAGGASTSTNSTN</sequence>
<evidence type="ECO:0000256" key="8">
    <source>
        <dbReference type="ARBA" id="ARBA00022679"/>
    </source>
</evidence>
<keyword evidence="10" id="KW-0479">Metal-binding</keyword>
<dbReference type="InterPro" id="IPR048999">
    <property type="entry name" value="STT3-PglB_core"/>
</dbReference>
<dbReference type="Pfam" id="PF02516">
    <property type="entry name" value="STT3"/>
    <property type="match status" value="1"/>
</dbReference>
<feature type="transmembrane region" description="Helical" evidence="17">
    <location>
        <begin position="482"/>
        <end position="499"/>
    </location>
</feature>
<comment type="caution">
    <text evidence="20">The sequence shown here is derived from an EMBL/GenBank/DDBJ whole genome shotgun (WGS) entry which is preliminary data.</text>
</comment>
<evidence type="ECO:0000256" key="6">
    <source>
        <dbReference type="ARBA" id="ARBA00012602"/>
    </source>
</evidence>
<evidence type="ECO:0000259" key="19">
    <source>
        <dbReference type="Pfam" id="PF21436"/>
    </source>
</evidence>
<dbReference type="InterPro" id="IPR048307">
    <property type="entry name" value="STT3_N"/>
</dbReference>
<dbReference type="EMBL" id="MZGU01000006">
    <property type="protein sequence ID" value="PWB85092.1"/>
    <property type="molecule type" value="Genomic_DNA"/>
</dbReference>
<evidence type="ECO:0000256" key="12">
    <source>
        <dbReference type="ARBA" id="ARBA00022989"/>
    </source>
</evidence>
<dbReference type="EC" id="2.4.99.21" evidence="6"/>
<keyword evidence="12 17" id="KW-1133">Transmembrane helix</keyword>
<evidence type="ECO:0000256" key="16">
    <source>
        <dbReference type="ARBA" id="ARBA00034066"/>
    </source>
</evidence>
<feature type="transmembrane region" description="Helical" evidence="17">
    <location>
        <begin position="535"/>
        <end position="553"/>
    </location>
</feature>
<keyword evidence="7" id="KW-0328">Glycosyltransferase</keyword>
<dbReference type="GO" id="GO:0046872">
    <property type="term" value="F:metal ion binding"/>
    <property type="evidence" value="ECO:0007669"/>
    <property type="project" value="UniProtKB-KW"/>
</dbReference>
<evidence type="ECO:0000256" key="5">
    <source>
        <dbReference type="ARBA" id="ARBA00010810"/>
    </source>
</evidence>
<feature type="domain" description="STT3/PglB/AglB core" evidence="19">
    <location>
        <begin position="586"/>
        <end position="730"/>
    </location>
</feature>
<feature type="transmembrane region" description="Helical" evidence="17">
    <location>
        <begin position="225"/>
        <end position="248"/>
    </location>
</feature>
<dbReference type="PANTHER" id="PTHR13872">
    <property type="entry name" value="DOLICHYL-DIPHOSPHOOLIGOSACCHARIDE--PROTEIN GLYCOSYLTRANSFERASE SUBUNIT"/>
    <property type="match status" value="1"/>
</dbReference>
<dbReference type="Gene3D" id="3.40.50.12610">
    <property type="match status" value="1"/>
</dbReference>
<keyword evidence="8 20" id="KW-0808">Transferase</keyword>
<evidence type="ECO:0000256" key="2">
    <source>
        <dbReference type="ARBA" id="ARBA00001946"/>
    </source>
</evidence>
<evidence type="ECO:0000256" key="7">
    <source>
        <dbReference type="ARBA" id="ARBA00022676"/>
    </source>
</evidence>
<comment type="cofactor">
    <cofactor evidence="1">
        <name>Mn(2+)</name>
        <dbReference type="ChEBI" id="CHEBI:29035"/>
    </cofactor>
</comment>
<feature type="transmembrane region" description="Helical" evidence="17">
    <location>
        <begin position="179"/>
        <end position="196"/>
    </location>
</feature>
<feature type="domain" description="Oligosaccharyl transferase STT3 N-terminal" evidence="18">
    <location>
        <begin position="26"/>
        <end position="489"/>
    </location>
</feature>
<proteinExistence type="inferred from homology"/>
<keyword evidence="21" id="KW-1185">Reference proteome</keyword>
<evidence type="ECO:0000256" key="11">
    <source>
        <dbReference type="ARBA" id="ARBA00022842"/>
    </source>
</evidence>
<evidence type="ECO:0000313" key="21">
    <source>
        <dbReference type="Proteomes" id="UP000245577"/>
    </source>
</evidence>
<gene>
    <name evidence="20" type="ORF">MBBWO_14060</name>
</gene>
<dbReference type="Proteomes" id="UP000245577">
    <property type="component" value="Unassembled WGS sequence"/>
</dbReference>
<dbReference type="GO" id="GO:0004576">
    <property type="term" value="F:oligosaccharyl transferase activity"/>
    <property type="evidence" value="ECO:0007669"/>
    <property type="project" value="InterPro"/>
</dbReference>
<evidence type="ECO:0000313" key="20">
    <source>
        <dbReference type="EMBL" id="PWB85092.1"/>
    </source>
</evidence>
<feature type="transmembrane region" description="Helical" evidence="17">
    <location>
        <begin position="269"/>
        <end position="289"/>
    </location>
</feature>
<feature type="transmembrane region" description="Helical" evidence="17">
    <location>
        <begin position="451"/>
        <end position="470"/>
    </location>
</feature>
<evidence type="ECO:0000256" key="10">
    <source>
        <dbReference type="ARBA" id="ARBA00022723"/>
    </source>
</evidence>
<feature type="transmembrane region" description="Helical" evidence="17">
    <location>
        <begin position="350"/>
        <end position="371"/>
    </location>
</feature>
<evidence type="ECO:0000256" key="14">
    <source>
        <dbReference type="ARBA" id="ARBA00023211"/>
    </source>
</evidence>
<dbReference type="InterPro" id="IPR003674">
    <property type="entry name" value="Oligo_trans_STT3"/>
</dbReference>
<comment type="cofactor">
    <cofactor evidence="2">
        <name>Mg(2+)</name>
        <dbReference type="ChEBI" id="CHEBI:18420"/>
    </cofactor>
</comment>
<keyword evidence="13 17" id="KW-0472">Membrane</keyword>
<feature type="transmembrane region" description="Helical" evidence="17">
    <location>
        <begin position="201"/>
        <end position="219"/>
    </location>
</feature>
<evidence type="ECO:0000256" key="17">
    <source>
        <dbReference type="SAM" id="Phobius"/>
    </source>
</evidence>
<feature type="transmembrane region" description="Helical" evidence="17">
    <location>
        <begin position="425"/>
        <end position="445"/>
    </location>
</feature>
<feature type="transmembrane region" description="Helical" evidence="17">
    <location>
        <begin position="505"/>
        <end position="523"/>
    </location>
</feature>
<keyword evidence="11" id="KW-0460">Magnesium</keyword>